<gene>
    <name evidence="1" type="ordered locus">SACE_4272</name>
</gene>
<dbReference type="Proteomes" id="UP000006728">
    <property type="component" value="Chromosome"/>
</dbReference>
<dbReference type="HOGENOM" id="CLU_1617825_0_0_11"/>
<evidence type="ECO:0000313" key="2">
    <source>
        <dbReference type="Proteomes" id="UP000006728"/>
    </source>
</evidence>
<dbReference type="EMBL" id="AM420293">
    <property type="protein sequence ID" value="CAM03541.1"/>
    <property type="molecule type" value="Genomic_DNA"/>
</dbReference>
<dbReference type="RefSeq" id="WP_009951388.1">
    <property type="nucleotide sequence ID" value="NC_009142.1"/>
</dbReference>
<keyword evidence="2" id="KW-1185">Reference proteome</keyword>
<dbReference type="KEGG" id="sen:SACE_4272"/>
<name>A4FHL6_SACEN</name>
<sequence>MFEDPSAMLDCTTEYFSHRYADDSDRVRAAAELYAHLRDFIAWHLERRATVAADVVDVGPARELDTLATIASLIPPSFDALDQIAEGACGVIERRLLPQIRDHEQRRLLHEAHDQFSLRDKLDEQSSVAVPALLTALDRGARKLIQASVVPPPAVSEPSSPEGR</sequence>
<evidence type="ECO:0000313" key="1">
    <source>
        <dbReference type="EMBL" id="CAM03541.1"/>
    </source>
</evidence>
<accession>A4FHL6</accession>
<organism evidence="1 2">
    <name type="scientific">Saccharopolyspora erythraea (strain ATCC 11635 / DSM 40517 / JCM 4748 / NBRC 13426 / NCIMB 8594 / NRRL 2338)</name>
    <dbReference type="NCBI Taxonomy" id="405948"/>
    <lineage>
        <taxon>Bacteria</taxon>
        <taxon>Bacillati</taxon>
        <taxon>Actinomycetota</taxon>
        <taxon>Actinomycetes</taxon>
        <taxon>Pseudonocardiales</taxon>
        <taxon>Pseudonocardiaceae</taxon>
        <taxon>Saccharopolyspora</taxon>
    </lineage>
</organism>
<reference evidence="1 2" key="1">
    <citation type="journal article" date="2007" name="Nat. Biotechnol.">
        <title>Complete genome sequence of the erythromycin-producing bacterium Saccharopolyspora erythraea NRRL23338.</title>
        <authorList>
            <person name="Oliynyk M."/>
            <person name="Samborskyy M."/>
            <person name="Lester J.B."/>
            <person name="Mironenko T."/>
            <person name="Scott N."/>
            <person name="Dickens S."/>
            <person name="Haydock S.F."/>
            <person name="Leadlay P.F."/>
        </authorList>
    </citation>
    <scope>NUCLEOTIDE SEQUENCE [LARGE SCALE GENOMIC DNA]</scope>
    <source>
        <strain evidence="2">ATCC 11635 / DSM 40517 / JCM 4748 / NBRC 13426 / NCIMB 8594 / NRRL 2338</strain>
    </source>
</reference>
<dbReference type="AlphaFoldDB" id="A4FHL6"/>
<protein>
    <submittedName>
        <fullName evidence="1">Uncharacterized protein</fullName>
    </submittedName>
</protein>
<proteinExistence type="predicted"/>